<organism evidence="1 2">
    <name type="scientific">Aestuariibaculum sediminum</name>
    <dbReference type="NCBI Taxonomy" id="2770637"/>
    <lineage>
        <taxon>Bacteria</taxon>
        <taxon>Pseudomonadati</taxon>
        <taxon>Bacteroidota</taxon>
        <taxon>Flavobacteriia</taxon>
        <taxon>Flavobacteriales</taxon>
        <taxon>Flavobacteriaceae</taxon>
    </lineage>
</organism>
<dbReference type="EMBL" id="JACVXB010000001">
    <property type="protein sequence ID" value="MBD0831388.1"/>
    <property type="molecule type" value="Genomic_DNA"/>
</dbReference>
<evidence type="ECO:0000313" key="2">
    <source>
        <dbReference type="Proteomes" id="UP000600588"/>
    </source>
</evidence>
<name>A0A8J6U735_9FLAO</name>
<reference evidence="1 2" key="1">
    <citation type="submission" date="2020-09" db="EMBL/GenBank/DDBJ databases">
        <title>TT11 complete genome.</title>
        <authorList>
            <person name="Wu Z."/>
        </authorList>
    </citation>
    <scope>NUCLEOTIDE SEQUENCE [LARGE SCALE GENOMIC DNA]</scope>
    <source>
        <strain evidence="1 2">TT11</strain>
    </source>
</reference>
<dbReference type="RefSeq" id="WP_188229148.1">
    <property type="nucleotide sequence ID" value="NZ_JACVXB010000001.1"/>
</dbReference>
<dbReference type="AlphaFoldDB" id="A0A8J6U735"/>
<keyword evidence="2" id="KW-1185">Reference proteome</keyword>
<proteinExistence type="predicted"/>
<gene>
    <name evidence="1" type="ORF">ICJ83_04500</name>
</gene>
<protein>
    <submittedName>
        <fullName evidence="1">Uncharacterized protein</fullName>
    </submittedName>
</protein>
<sequence length="127" mass="14204">MKPFFLLIIPLFLMSTQCDDDMVTSQEEDQKELTELRNKIETLVSSSVCNENTTCKYIAFGSKACGGPKSYLVYASSIDIEALEALVKTYNQMEDNYNSKWGIISDCMLVTPPKSVACENNTCIAVY</sequence>
<evidence type="ECO:0000313" key="1">
    <source>
        <dbReference type="EMBL" id="MBD0831388.1"/>
    </source>
</evidence>
<comment type="caution">
    <text evidence="1">The sequence shown here is derived from an EMBL/GenBank/DDBJ whole genome shotgun (WGS) entry which is preliminary data.</text>
</comment>
<dbReference type="Proteomes" id="UP000600588">
    <property type="component" value="Unassembled WGS sequence"/>
</dbReference>
<accession>A0A8J6U735</accession>